<evidence type="ECO:0000313" key="1">
    <source>
        <dbReference type="EMBL" id="KAG8646009.1"/>
    </source>
</evidence>
<proteinExistence type="predicted"/>
<accession>A0ACB7GZX9</accession>
<sequence>MFIGRQTEEEETSSCRKFLSSIPDPMSNNSNIYDNARQVKSNAVPNQSPDNIEDAIWQLNLHDHQKQGSPYPNRPGEPDCMYYLRTGFCGYGSNCRFHHPPATQDFGGGLPERVGQPECQAGSLCSLL</sequence>
<gene>
    <name evidence="1" type="ORF">MANES_10G114139v8</name>
</gene>
<evidence type="ECO:0000313" key="2">
    <source>
        <dbReference type="Proteomes" id="UP000091857"/>
    </source>
</evidence>
<comment type="caution">
    <text evidence="1">The sequence shown here is derived from an EMBL/GenBank/DDBJ whole genome shotgun (WGS) entry which is preliminary data.</text>
</comment>
<name>A0ACB7GZX9_MANES</name>
<protein>
    <submittedName>
        <fullName evidence="1">Uncharacterized protein</fullName>
    </submittedName>
</protein>
<organism evidence="1 2">
    <name type="scientific">Manihot esculenta</name>
    <name type="common">Cassava</name>
    <name type="synonym">Jatropha manihot</name>
    <dbReference type="NCBI Taxonomy" id="3983"/>
    <lineage>
        <taxon>Eukaryota</taxon>
        <taxon>Viridiplantae</taxon>
        <taxon>Streptophyta</taxon>
        <taxon>Embryophyta</taxon>
        <taxon>Tracheophyta</taxon>
        <taxon>Spermatophyta</taxon>
        <taxon>Magnoliopsida</taxon>
        <taxon>eudicotyledons</taxon>
        <taxon>Gunneridae</taxon>
        <taxon>Pentapetalae</taxon>
        <taxon>rosids</taxon>
        <taxon>fabids</taxon>
        <taxon>Malpighiales</taxon>
        <taxon>Euphorbiaceae</taxon>
        <taxon>Crotonoideae</taxon>
        <taxon>Manihoteae</taxon>
        <taxon>Manihot</taxon>
    </lineage>
</organism>
<reference evidence="2" key="1">
    <citation type="journal article" date="2016" name="Nat. Biotechnol.">
        <title>Sequencing wild and cultivated cassava and related species reveals extensive interspecific hybridization and genetic diversity.</title>
        <authorList>
            <person name="Bredeson J.V."/>
            <person name="Lyons J.B."/>
            <person name="Prochnik S.E."/>
            <person name="Wu G.A."/>
            <person name="Ha C.M."/>
            <person name="Edsinger-Gonzales E."/>
            <person name="Grimwood J."/>
            <person name="Schmutz J."/>
            <person name="Rabbi I.Y."/>
            <person name="Egesi C."/>
            <person name="Nauluvula P."/>
            <person name="Lebot V."/>
            <person name="Ndunguru J."/>
            <person name="Mkamilo G."/>
            <person name="Bart R.S."/>
            <person name="Setter T.L."/>
            <person name="Gleadow R.M."/>
            <person name="Kulakow P."/>
            <person name="Ferguson M.E."/>
            <person name="Rounsley S."/>
            <person name="Rokhsar D.S."/>
        </authorList>
    </citation>
    <scope>NUCLEOTIDE SEQUENCE [LARGE SCALE GENOMIC DNA]</scope>
    <source>
        <strain evidence="2">cv. AM560-2</strain>
    </source>
</reference>
<dbReference type="EMBL" id="CM004396">
    <property type="protein sequence ID" value="KAG8646009.1"/>
    <property type="molecule type" value="Genomic_DNA"/>
</dbReference>
<dbReference type="Proteomes" id="UP000091857">
    <property type="component" value="Chromosome 10"/>
</dbReference>
<keyword evidence="2" id="KW-1185">Reference proteome</keyword>